<protein>
    <submittedName>
        <fullName evidence="1">Uncharacterized protein</fullName>
    </submittedName>
</protein>
<dbReference type="RefSeq" id="WP_020739835.1">
    <property type="nucleotide sequence ID" value="NC_021658.1"/>
</dbReference>
<reference evidence="1 2" key="1">
    <citation type="journal article" date="2013" name="Sci. Rep.">
        <title>Extraordinary expansion of a Sorangium cellulosum genome from an alkaline milieu.</title>
        <authorList>
            <person name="Han K."/>
            <person name="Li Z.F."/>
            <person name="Peng R."/>
            <person name="Zhu L.P."/>
            <person name="Zhou T."/>
            <person name="Wang L.G."/>
            <person name="Li S.G."/>
            <person name="Zhang X.B."/>
            <person name="Hu W."/>
            <person name="Wu Z.H."/>
            <person name="Qin N."/>
            <person name="Li Y.Z."/>
        </authorList>
    </citation>
    <scope>NUCLEOTIDE SEQUENCE [LARGE SCALE GENOMIC DNA]</scope>
    <source>
        <strain evidence="1 2">So0157-2</strain>
    </source>
</reference>
<dbReference type="KEGG" id="scu:SCE1572_39790"/>
<dbReference type="STRING" id="1254432.SCE1572_39790"/>
<name>S4Y5L7_SORCE</name>
<dbReference type="OrthoDB" id="8778913at2"/>
<dbReference type="eggNOG" id="COG0446">
    <property type="taxonomic scope" value="Bacteria"/>
</dbReference>
<dbReference type="AlphaFoldDB" id="S4Y5L7"/>
<gene>
    <name evidence="1" type="ORF">SCE1572_39790</name>
</gene>
<accession>S4Y5L7</accession>
<dbReference type="EMBL" id="CP003969">
    <property type="protein sequence ID" value="AGP40109.1"/>
    <property type="molecule type" value="Genomic_DNA"/>
</dbReference>
<dbReference type="Proteomes" id="UP000014803">
    <property type="component" value="Chromosome"/>
</dbReference>
<dbReference type="PATRIC" id="fig|1254432.3.peg.8997"/>
<organism evidence="1 2">
    <name type="scientific">Sorangium cellulosum So0157-2</name>
    <dbReference type="NCBI Taxonomy" id="1254432"/>
    <lineage>
        <taxon>Bacteria</taxon>
        <taxon>Pseudomonadati</taxon>
        <taxon>Myxococcota</taxon>
        <taxon>Polyangia</taxon>
        <taxon>Polyangiales</taxon>
        <taxon>Polyangiaceae</taxon>
        <taxon>Sorangium</taxon>
    </lineage>
</organism>
<evidence type="ECO:0000313" key="1">
    <source>
        <dbReference type="EMBL" id="AGP40109.1"/>
    </source>
</evidence>
<evidence type="ECO:0000313" key="2">
    <source>
        <dbReference type="Proteomes" id="UP000014803"/>
    </source>
</evidence>
<dbReference type="HOGENOM" id="CLU_078169_0_0_7"/>
<sequence>MTLTIDANTNDVIDLPECVRLLSGIKGISRRERMDDAARYLRMLSNNKSFLIELVNRQICEAQPLDAYQQSSNFSQQIVDLGGGPGFRLRANMWPRCVADAPADWERSLFAYQMPHDHNADFLTVGYWGPGYETDIYEYDPERTVGFEGEQVDIRFLERTRLTNGKVMFYRANRDIHTQLPPDDFSISINLLVADPEAVQSTKQYWFDVERGVISSSVERLDYSPFVFLCRLASMVGDGATINVLEKLAQGHSDARIRAEAFTALATLDPGSSLRHWRDASEDVDPYVQRVARAKLSAE</sequence>
<proteinExistence type="predicted"/>